<gene>
    <name evidence="2" type="ORF">GCM10007209_09390</name>
</gene>
<proteinExistence type="predicted"/>
<feature type="transmembrane region" description="Helical" evidence="1">
    <location>
        <begin position="88"/>
        <end position="105"/>
    </location>
</feature>
<organism evidence="2 3">
    <name type="scientific">Haloferax sulfurifontis</name>
    <dbReference type="NCBI Taxonomy" id="255616"/>
    <lineage>
        <taxon>Archaea</taxon>
        <taxon>Methanobacteriati</taxon>
        <taxon>Methanobacteriota</taxon>
        <taxon>Stenosarchaea group</taxon>
        <taxon>Halobacteria</taxon>
        <taxon>Halobacteriales</taxon>
        <taxon>Haloferacaceae</taxon>
        <taxon>Haloferax</taxon>
    </lineage>
</organism>
<feature type="transmembrane region" description="Helical" evidence="1">
    <location>
        <begin position="111"/>
        <end position="131"/>
    </location>
</feature>
<evidence type="ECO:0000313" key="3">
    <source>
        <dbReference type="Proteomes" id="UP000646833"/>
    </source>
</evidence>
<dbReference type="EMBL" id="BMCI01000002">
    <property type="protein sequence ID" value="GGC49840.1"/>
    <property type="molecule type" value="Genomic_DNA"/>
</dbReference>
<name>A0A830DX83_9EURY</name>
<keyword evidence="1" id="KW-0472">Membrane</keyword>
<protein>
    <submittedName>
        <fullName evidence="2">Uncharacterized protein</fullName>
    </submittedName>
</protein>
<dbReference type="Proteomes" id="UP000646833">
    <property type="component" value="Unassembled WGS sequence"/>
</dbReference>
<keyword evidence="1" id="KW-0812">Transmembrane</keyword>
<comment type="caution">
    <text evidence="2">The sequence shown here is derived from an EMBL/GenBank/DDBJ whole genome shotgun (WGS) entry which is preliminary data.</text>
</comment>
<accession>A0A830DX83</accession>
<reference evidence="2" key="2">
    <citation type="submission" date="2020-09" db="EMBL/GenBank/DDBJ databases">
        <authorList>
            <person name="Sun Q."/>
            <person name="Sedlacek I."/>
        </authorList>
    </citation>
    <scope>NUCLEOTIDE SEQUENCE</scope>
    <source>
        <strain evidence="2">CCM 7217</strain>
    </source>
</reference>
<sequence length="247" mass="28000">MQSKLVSGMIVISTFAPRVGDYVLTRGFGLSRIRRVFHSSVGDEMVGFRRDMRLKYVRGIEVSEEAPKKAELLSDIKRTRTEIRRRHTIGEILIGVSGSALALFVGSFTILGGLAILLSVYLLVFPISMFLRSVVVDTLAYSGELVDEDEEEILYLYNWPTATLGFQQGWNRMLLTNEAVIHKIILVSYLKGEFVFGYELGEELIEKVLTGEMELEEAFDELVYDHIGEDAPEAHIFRRVVKRFLGI</sequence>
<evidence type="ECO:0000256" key="1">
    <source>
        <dbReference type="SAM" id="Phobius"/>
    </source>
</evidence>
<reference evidence="2" key="1">
    <citation type="journal article" date="2014" name="Int. J. Syst. Evol. Microbiol.">
        <title>Complete genome sequence of Corynebacterium casei LMG S-19264T (=DSM 44701T), isolated from a smear-ripened cheese.</title>
        <authorList>
            <consortium name="US DOE Joint Genome Institute (JGI-PGF)"/>
            <person name="Walter F."/>
            <person name="Albersmeier A."/>
            <person name="Kalinowski J."/>
            <person name="Ruckert C."/>
        </authorList>
    </citation>
    <scope>NUCLEOTIDE SEQUENCE</scope>
    <source>
        <strain evidence="2">CCM 7217</strain>
    </source>
</reference>
<keyword evidence="1" id="KW-1133">Transmembrane helix</keyword>
<evidence type="ECO:0000313" key="2">
    <source>
        <dbReference type="EMBL" id="GGC49840.1"/>
    </source>
</evidence>
<dbReference type="AlphaFoldDB" id="A0A830DX83"/>